<comment type="similarity">
    <text evidence="2 6">Belongs to the ABC-3 integral membrane protein family.</text>
</comment>
<proteinExistence type="inferred from homology"/>
<dbReference type="SUPFAM" id="SSF81345">
    <property type="entry name" value="ABC transporter involved in vitamin B12 uptake, BtuC"/>
    <property type="match status" value="1"/>
</dbReference>
<organism evidence="8 9">
    <name type="scientific">Corynebacterium uropygiale</name>
    <dbReference type="NCBI Taxonomy" id="1775911"/>
    <lineage>
        <taxon>Bacteria</taxon>
        <taxon>Bacillati</taxon>
        <taxon>Actinomycetota</taxon>
        <taxon>Actinomycetes</taxon>
        <taxon>Mycobacteriales</taxon>
        <taxon>Corynebacteriaceae</taxon>
        <taxon>Corynebacterium</taxon>
    </lineage>
</organism>
<dbReference type="EMBL" id="JAKGSI010000001">
    <property type="protein sequence ID" value="MCF4005987.1"/>
    <property type="molecule type" value="Genomic_DNA"/>
</dbReference>
<keyword evidence="6" id="KW-0813">Transport</keyword>
<feature type="transmembrane region" description="Helical" evidence="7">
    <location>
        <begin position="160"/>
        <end position="188"/>
    </location>
</feature>
<dbReference type="InterPro" id="IPR001626">
    <property type="entry name" value="ABC_TroCD"/>
</dbReference>
<dbReference type="Gene3D" id="1.10.3470.10">
    <property type="entry name" value="ABC transporter involved in vitamin B12 uptake, BtuC"/>
    <property type="match status" value="1"/>
</dbReference>
<comment type="subcellular location">
    <subcellularLocation>
        <location evidence="6">Cell membrane</location>
        <topology evidence="6">Multi-pass membrane protein</topology>
    </subcellularLocation>
    <subcellularLocation>
        <location evidence="1">Membrane</location>
        <topology evidence="1">Multi-pass membrane protein</topology>
    </subcellularLocation>
</comment>
<evidence type="ECO:0000256" key="7">
    <source>
        <dbReference type="SAM" id="Phobius"/>
    </source>
</evidence>
<evidence type="ECO:0000256" key="3">
    <source>
        <dbReference type="ARBA" id="ARBA00022692"/>
    </source>
</evidence>
<reference evidence="8" key="1">
    <citation type="submission" date="2022-01" db="EMBL/GenBank/DDBJ databases">
        <title>Corynebacterium sp. nov isolated from isolated from the feces of the greater white-fronted geese (Anser albifrons) at Poyang Lake, PR China.</title>
        <authorList>
            <person name="Liu Q."/>
        </authorList>
    </citation>
    <scope>NUCLEOTIDE SEQUENCE</scope>
    <source>
        <strain evidence="8">JCM 32435</strain>
    </source>
</reference>
<sequence length="260" mass="27291">MLLVLGIVGALVGVIVNLRSLEFNAEATVHGVFPGIVVGALFGGVDAIIPGAAFVAVFIVVALSIISRRRNTEAGTAVVLTSFYALGMVISLWKKDMSGQLEALMFGRLLEIRDDVLLQSFLVCLLAAIVILVSWRRQIFFAFDRVGAQSAGLNATVVDILINTAIAAVVVAVSSAIGVLLVIGYIVIPGAAARLLCSRVSTMTVVAILIGVLGGWLGLYAMALDTQRPISPQAAVALSICVLYSVAFLLRGLKQVVVRS</sequence>
<gene>
    <name evidence="8" type="ORF">L1O03_02190</name>
</gene>
<evidence type="ECO:0000256" key="6">
    <source>
        <dbReference type="RuleBase" id="RU003943"/>
    </source>
</evidence>
<evidence type="ECO:0000313" key="9">
    <source>
        <dbReference type="Proteomes" id="UP001139336"/>
    </source>
</evidence>
<dbReference type="PANTHER" id="PTHR30477">
    <property type="entry name" value="ABC-TRANSPORTER METAL-BINDING PROTEIN"/>
    <property type="match status" value="1"/>
</dbReference>
<evidence type="ECO:0000256" key="5">
    <source>
        <dbReference type="ARBA" id="ARBA00023136"/>
    </source>
</evidence>
<feature type="transmembrane region" description="Helical" evidence="7">
    <location>
        <begin position="200"/>
        <end position="222"/>
    </location>
</feature>
<evidence type="ECO:0000313" key="8">
    <source>
        <dbReference type="EMBL" id="MCF4005987.1"/>
    </source>
</evidence>
<dbReference type="AlphaFoldDB" id="A0A9X1QPD9"/>
<dbReference type="InterPro" id="IPR037294">
    <property type="entry name" value="ABC_BtuC-like"/>
</dbReference>
<feature type="transmembrane region" description="Helical" evidence="7">
    <location>
        <begin position="234"/>
        <end position="253"/>
    </location>
</feature>
<keyword evidence="3 6" id="KW-0812">Transmembrane</keyword>
<keyword evidence="5 7" id="KW-0472">Membrane</keyword>
<comment type="caution">
    <text evidence="8">The sequence shown here is derived from an EMBL/GenBank/DDBJ whole genome shotgun (WGS) entry which is preliminary data.</text>
</comment>
<dbReference type="GO" id="GO:0010043">
    <property type="term" value="P:response to zinc ion"/>
    <property type="evidence" value="ECO:0007669"/>
    <property type="project" value="TreeGrafter"/>
</dbReference>
<feature type="transmembrane region" description="Helical" evidence="7">
    <location>
        <begin position="74"/>
        <end position="93"/>
    </location>
</feature>
<evidence type="ECO:0000256" key="4">
    <source>
        <dbReference type="ARBA" id="ARBA00022989"/>
    </source>
</evidence>
<feature type="transmembrane region" description="Helical" evidence="7">
    <location>
        <begin position="116"/>
        <end position="135"/>
    </location>
</feature>
<dbReference type="GO" id="GO:0043190">
    <property type="term" value="C:ATP-binding cassette (ABC) transporter complex"/>
    <property type="evidence" value="ECO:0007669"/>
    <property type="project" value="InterPro"/>
</dbReference>
<accession>A0A9X1QPD9</accession>
<keyword evidence="9" id="KW-1185">Reference proteome</keyword>
<dbReference type="Proteomes" id="UP001139336">
    <property type="component" value="Unassembled WGS sequence"/>
</dbReference>
<evidence type="ECO:0000256" key="2">
    <source>
        <dbReference type="ARBA" id="ARBA00008034"/>
    </source>
</evidence>
<dbReference type="PANTHER" id="PTHR30477:SF13">
    <property type="entry name" value="IRON TRANSPORT SYSTEM MEMBRANE PROTEIN HI_0360-RELATED"/>
    <property type="match status" value="1"/>
</dbReference>
<keyword evidence="4 7" id="KW-1133">Transmembrane helix</keyword>
<dbReference type="GO" id="GO:0055085">
    <property type="term" value="P:transmembrane transport"/>
    <property type="evidence" value="ECO:0007669"/>
    <property type="project" value="InterPro"/>
</dbReference>
<protein>
    <submittedName>
        <fullName evidence="8">Metal ABC transporter permease</fullName>
    </submittedName>
</protein>
<dbReference type="Pfam" id="PF00950">
    <property type="entry name" value="ABC-3"/>
    <property type="match status" value="1"/>
</dbReference>
<feature type="transmembrane region" description="Helical" evidence="7">
    <location>
        <begin position="36"/>
        <end position="62"/>
    </location>
</feature>
<evidence type="ECO:0000256" key="1">
    <source>
        <dbReference type="ARBA" id="ARBA00004141"/>
    </source>
</evidence>
<name>A0A9X1QPD9_9CORY</name>